<accession>A0A917HXA4</accession>
<reference evidence="2" key="2">
    <citation type="submission" date="2020-09" db="EMBL/GenBank/DDBJ databases">
        <authorList>
            <person name="Sun Q."/>
            <person name="Zhou Y."/>
        </authorList>
    </citation>
    <scope>NUCLEOTIDE SEQUENCE</scope>
    <source>
        <strain evidence="2">CGMCC 1.12195</strain>
    </source>
</reference>
<protein>
    <recommendedName>
        <fullName evidence="1">DUF5615 domain-containing protein</fullName>
    </recommendedName>
</protein>
<dbReference type="RefSeq" id="WP_188507325.1">
    <property type="nucleotide sequence ID" value="NZ_BMER01000004.1"/>
</dbReference>
<sequence>MKILIDMNLSPEWVDEFSNYGIEAIHWTSVGKFDAPDVLLMEWARDNDYIVFTHDLDFGTALALTNAEKPSVIQVRTQDVTVNHLKSMVIKTLLEHAALLEEGALLILDEHKKRVRILPL</sequence>
<name>A0A917HXA4_9SPHI</name>
<organism evidence="2 3">
    <name type="scientific">Parapedobacter pyrenivorans</name>
    <dbReference type="NCBI Taxonomy" id="1305674"/>
    <lineage>
        <taxon>Bacteria</taxon>
        <taxon>Pseudomonadati</taxon>
        <taxon>Bacteroidota</taxon>
        <taxon>Sphingobacteriia</taxon>
        <taxon>Sphingobacteriales</taxon>
        <taxon>Sphingobacteriaceae</taxon>
        <taxon>Parapedobacter</taxon>
    </lineage>
</organism>
<feature type="domain" description="DUF5615" evidence="1">
    <location>
        <begin position="1"/>
        <end position="110"/>
    </location>
</feature>
<reference evidence="2" key="1">
    <citation type="journal article" date="2014" name="Int. J. Syst. Evol. Microbiol.">
        <title>Complete genome sequence of Corynebacterium casei LMG S-19264T (=DSM 44701T), isolated from a smear-ripened cheese.</title>
        <authorList>
            <consortium name="US DOE Joint Genome Institute (JGI-PGF)"/>
            <person name="Walter F."/>
            <person name="Albersmeier A."/>
            <person name="Kalinowski J."/>
            <person name="Ruckert C."/>
        </authorList>
    </citation>
    <scope>NUCLEOTIDE SEQUENCE</scope>
    <source>
        <strain evidence="2">CGMCC 1.12195</strain>
    </source>
</reference>
<evidence type="ECO:0000259" key="1">
    <source>
        <dbReference type="Pfam" id="PF18480"/>
    </source>
</evidence>
<gene>
    <name evidence="2" type="ORF">GCM10007415_34390</name>
</gene>
<dbReference type="EMBL" id="BMER01000004">
    <property type="protein sequence ID" value="GGG96314.1"/>
    <property type="molecule type" value="Genomic_DNA"/>
</dbReference>
<comment type="caution">
    <text evidence="2">The sequence shown here is derived from an EMBL/GenBank/DDBJ whole genome shotgun (WGS) entry which is preliminary data.</text>
</comment>
<evidence type="ECO:0000313" key="2">
    <source>
        <dbReference type="EMBL" id="GGG96314.1"/>
    </source>
</evidence>
<dbReference type="InterPro" id="IPR041049">
    <property type="entry name" value="DUF5615"/>
</dbReference>
<evidence type="ECO:0000313" key="3">
    <source>
        <dbReference type="Proteomes" id="UP000660862"/>
    </source>
</evidence>
<dbReference type="Pfam" id="PF18480">
    <property type="entry name" value="DUF5615"/>
    <property type="match status" value="1"/>
</dbReference>
<keyword evidence="3" id="KW-1185">Reference proteome</keyword>
<proteinExistence type="predicted"/>
<dbReference type="Proteomes" id="UP000660862">
    <property type="component" value="Unassembled WGS sequence"/>
</dbReference>
<dbReference type="AlphaFoldDB" id="A0A917HXA4"/>